<accession>A0A8S3IIK1</accession>
<dbReference type="Proteomes" id="UP000681967">
    <property type="component" value="Unassembled WGS sequence"/>
</dbReference>
<sequence length="99" mass="11049">YERLVQIHNDQGFDKSSLLNHHQFCPIIRNNSSSLISSVIISTKSPHELVPELKQDSRPVSLSISTATTYTSSGTDVSLKFNNTNSTFVRLAEEENIDV</sequence>
<protein>
    <submittedName>
        <fullName evidence="2">Uncharacterized protein</fullName>
    </submittedName>
</protein>
<dbReference type="Proteomes" id="UP000681720">
    <property type="component" value="Unassembled WGS sequence"/>
</dbReference>
<comment type="caution">
    <text evidence="2">The sequence shown here is derived from an EMBL/GenBank/DDBJ whole genome shotgun (WGS) entry which is preliminary data.</text>
</comment>
<dbReference type="EMBL" id="CAJOBJ010344180">
    <property type="protein sequence ID" value="CAF5198959.1"/>
    <property type="molecule type" value="Genomic_DNA"/>
</dbReference>
<gene>
    <name evidence="1" type="ORF">BYL167_LOCUS74114</name>
    <name evidence="2" type="ORF">GIL414_LOCUS75919</name>
</gene>
<organism evidence="2 3">
    <name type="scientific">Rotaria magnacalcarata</name>
    <dbReference type="NCBI Taxonomy" id="392030"/>
    <lineage>
        <taxon>Eukaryota</taxon>
        <taxon>Metazoa</taxon>
        <taxon>Spiralia</taxon>
        <taxon>Gnathifera</taxon>
        <taxon>Rotifera</taxon>
        <taxon>Eurotatoria</taxon>
        <taxon>Bdelloidea</taxon>
        <taxon>Philodinida</taxon>
        <taxon>Philodinidae</taxon>
        <taxon>Rotaria</taxon>
    </lineage>
</organism>
<reference evidence="2" key="1">
    <citation type="submission" date="2021-02" db="EMBL/GenBank/DDBJ databases">
        <authorList>
            <person name="Nowell W R."/>
        </authorList>
    </citation>
    <scope>NUCLEOTIDE SEQUENCE</scope>
</reference>
<evidence type="ECO:0000313" key="2">
    <source>
        <dbReference type="EMBL" id="CAF5198959.1"/>
    </source>
</evidence>
<dbReference type="EMBL" id="CAJOBH010264159">
    <property type="protein sequence ID" value="CAF5159243.1"/>
    <property type="molecule type" value="Genomic_DNA"/>
</dbReference>
<evidence type="ECO:0000313" key="3">
    <source>
        <dbReference type="Proteomes" id="UP000681720"/>
    </source>
</evidence>
<feature type="non-terminal residue" evidence="2">
    <location>
        <position position="1"/>
    </location>
</feature>
<name>A0A8S3IIK1_9BILA</name>
<evidence type="ECO:0000313" key="1">
    <source>
        <dbReference type="EMBL" id="CAF5159243.1"/>
    </source>
</evidence>
<proteinExistence type="predicted"/>
<dbReference type="AlphaFoldDB" id="A0A8S3IIK1"/>